<dbReference type="Pfam" id="PF00651">
    <property type="entry name" value="BTB"/>
    <property type="match status" value="1"/>
</dbReference>
<evidence type="ECO:0000259" key="6">
    <source>
        <dbReference type="PROSITE" id="PS50144"/>
    </source>
</evidence>
<dbReference type="CDD" id="cd00121">
    <property type="entry name" value="MATH"/>
    <property type="match status" value="1"/>
</dbReference>
<reference evidence="7" key="2">
    <citation type="submission" date="2015-07" db="EMBL/GenBank/DDBJ databases">
        <authorList>
            <person name="Noorani M."/>
        </authorList>
    </citation>
    <scope>NUCLEOTIDE SEQUENCE</scope>
    <source>
        <strain evidence="7">Yugu1</strain>
    </source>
</reference>
<dbReference type="Pfam" id="PF24570">
    <property type="entry name" value="BACK_BPM_SPOP"/>
    <property type="match status" value="1"/>
</dbReference>
<feature type="domain" description="MATH" evidence="6">
    <location>
        <begin position="17"/>
        <end position="152"/>
    </location>
</feature>
<evidence type="ECO:0008006" key="8">
    <source>
        <dbReference type="Google" id="ProtNLM"/>
    </source>
</evidence>
<dbReference type="InterPro" id="IPR056423">
    <property type="entry name" value="BACK_BPM_SPOP"/>
</dbReference>
<protein>
    <recommendedName>
        <fullName evidence="8">BTB domain-containing protein</fullName>
    </recommendedName>
</protein>
<evidence type="ECO:0000313" key="7">
    <source>
        <dbReference type="EMBL" id="RCV09424.1"/>
    </source>
</evidence>
<keyword evidence="4" id="KW-1133">Transmembrane helix</keyword>
<keyword evidence="4" id="KW-0472">Membrane</keyword>
<dbReference type="InterPro" id="IPR011333">
    <property type="entry name" value="SKP1/BTB/POZ_sf"/>
</dbReference>
<dbReference type="InterPro" id="IPR008974">
    <property type="entry name" value="TRAF-like"/>
</dbReference>
<reference evidence="7" key="1">
    <citation type="journal article" date="2012" name="Nat. Biotechnol.">
        <title>Reference genome sequence of the model plant Setaria.</title>
        <authorList>
            <person name="Bennetzen J.L."/>
            <person name="Schmutz J."/>
            <person name="Wang H."/>
            <person name="Percifield R."/>
            <person name="Hawkins J."/>
            <person name="Pontaroli A.C."/>
            <person name="Estep M."/>
            <person name="Feng L."/>
            <person name="Vaughn J.N."/>
            <person name="Grimwood J."/>
            <person name="Jenkins J."/>
            <person name="Barry K."/>
            <person name="Lindquist E."/>
            <person name="Hellsten U."/>
            <person name="Deshpande S."/>
            <person name="Wang X."/>
            <person name="Wu X."/>
            <person name="Mitros T."/>
            <person name="Triplett J."/>
            <person name="Yang X."/>
            <person name="Ye C.Y."/>
            <person name="Mauro-Herrera M."/>
            <person name="Wang L."/>
            <person name="Li P."/>
            <person name="Sharma M."/>
            <person name="Sharma R."/>
            <person name="Ronald P.C."/>
            <person name="Panaud O."/>
            <person name="Kellogg E.A."/>
            <person name="Brutnell T.P."/>
            <person name="Doust A.N."/>
            <person name="Tuskan G.A."/>
            <person name="Rokhsar D."/>
            <person name="Devos K.M."/>
        </authorList>
    </citation>
    <scope>NUCLEOTIDE SEQUENCE [LARGE SCALE GENOMIC DNA]</scope>
    <source>
        <strain evidence="7">Yugu1</strain>
    </source>
</reference>
<dbReference type="AlphaFoldDB" id="A0A368PV70"/>
<dbReference type="PANTHER" id="PTHR26379">
    <property type="entry name" value="BTB/POZ AND MATH DOMAIN-CONTAINING PROTEIN 1"/>
    <property type="match status" value="1"/>
</dbReference>
<feature type="domain" description="BTB" evidence="5">
    <location>
        <begin position="224"/>
        <end position="291"/>
    </location>
</feature>
<evidence type="ECO:0000256" key="2">
    <source>
        <dbReference type="ARBA" id="ARBA00010846"/>
    </source>
</evidence>
<evidence type="ECO:0000256" key="3">
    <source>
        <dbReference type="SAM" id="MobiDB-lite"/>
    </source>
</evidence>
<name>A0A368PV70_SETIT</name>
<organism evidence="7">
    <name type="scientific">Setaria italica</name>
    <name type="common">Foxtail millet</name>
    <name type="synonym">Panicum italicum</name>
    <dbReference type="NCBI Taxonomy" id="4555"/>
    <lineage>
        <taxon>Eukaryota</taxon>
        <taxon>Viridiplantae</taxon>
        <taxon>Streptophyta</taxon>
        <taxon>Embryophyta</taxon>
        <taxon>Tracheophyta</taxon>
        <taxon>Spermatophyta</taxon>
        <taxon>Magnoliopsida</taxon>
        <taxon>Liliopsida</taxon>
        <taxon>Poales</taxon>
        <taxon>Poaceae</taxon>
        <taxon>PACMAD clade</taxon>
        <taxon>Panicoideae</taxon>
        <taxon>Panicodae</taxon>
        <taxon>Paniceae</taxon>
        <taxon>Cenchrinae</taxon>
        <taxon>Setaria</taxon>
    </lineage>
</organism>
<dbReference type="GO" id="GO:0016567">
    <property type="term" value="P:protein ubiquitination"/>
    <property type="evidence" value="ECO:0007669"/>
    <property type="project" value="InterPro"/>
</dbReference>
<evidence type="ECO:0000256" key="1">
    <source>
        <dbReference type="ARBA" id="ARBA00004906"/>
    </source>
</evidence>
<proteinExistence type="inferred from homology"/>
<dbReference type="Gene3D" id="1.25.40.420">
    <property type="match status" value="1"/>
</dbReference>
<dbReference type="Pfam" id="PF22486">
    <property type="entry name" value="MATH_2"/>
    <property type="match status" value="1"/>
</dbReference>
<dbReference type="PANTHER" id="PTHR26379:SF506">
    <property type="entry name" value="BTB DOMAIN-CONTAINING PROTEIN"/>
    <property type="match status" value="1"/>
</dbReference>
<feature type="compositionally biased region" description="Pro residues" evidence="3">
    <location>
        <begin position="187"/>
        <end position="198"/>
    </location>
</feature>
<dbReference type="Gene3D" id="3.30.710.10">
    <property type="entry name" value="Potassium Channel Kv1.1, Chain A"/>
    <property type="match status" value="1"/>
</dbReference>
<dbReference type="InterPro" id="IPR045005">
    <property type="entry name" value="BPM1-6"/>
</dbReference>
<dbReference type="Gene3D" id="2.60.210.10">
    <property type="entry name" value="Apoptosis, Tumor Necrosis Factor Receptor Associated Protein 2, Chain A"/>
    <property type="match status" value="1"/>
</dbReference>
<feature type="transmembrane region" description="Helical" evidence="4">
    <location>
        <begin position="410"/>
        <end position="431"/>
    </location>
</feature>
<evidence type="ECO:0000259" key="5">
    <source>
        <dbReference type="PROSITE" id="PS50097"/>
    </source>
</evidence>
<dbReference type="InterPro" id="IPR002083">
    <property type="entry name" value="MATH/TRAF_dom"/>
</dbReference>
<comment type="similarity">
    <text evidence="2">Belongs to the Tdpoz family.</text>
</comment>
<dbReference type="InterPro" id="IPR000210">
    <property type="entry name" value="BTB/POZ_dom"/>
</dbReference>
<dbReference type="SMART" id="SM00225">
    <property type="entry name" value="BTB"/>
    <property type="match status" value="1"/>
</dbReference>
<dbReference type="PROSITE" id="PS50144">
    <property type="entry name" value="MATH"/>
    <property type="match status" value="1"/>
</dbReference>
<accession>A0A368PV70</accession>
<dbReference type="PROSITE" id="PS50097">
    <property type="entry name" value="BTB"/>
    <property type="match status" value="1"/>
</dbReference>
<keyword evidence="4" id="KW-0812">Transmembrane</keyword>
<sequence>MAAPPPPPPGTAMSPCDRRLSLLVDSYSETKKLANGRCLRSIAVAAGGHSWRIAFYPNGRLAGTTGSVSVYLLLDDAGAGPVADDDVVRVESRFALHKVGCAAPRLVSSTVAGAIGGGRQETLGCERFVSREDLDKLDLVVKHNRFVIRCDFTVFPTAGATPAVARPSPPQPSVQQAAPPAAGASRAPPPSSPLPAAPPAVRALRSMSGLPADLGRLLETEAGSDVDFEVCGRVFAAHKVVLAARSPVFMADFFGPDKEKTTGYIRICDMHPDAFEALLHYIYTDTLPATATAREEAAALAQDLLVAADRFNLKDLKSLTENKLCRHSVSVSTVLPMLALAEHHQCLNLKKKCLEFIASGRNTRAVMATDDVEHLARSCPSVVREILGKILDAREATPSNPLMVSVDASFYFYACIFILLFGLWALFCVYCV</sequence>
<dbReference type="SUPFAM" id="SSF54695">
    <property type="entry name" value="POZ domain"/>
    <property type="match status" value="1"/>
</dbReference>
<feature type="compositionally biased region" description="Low complexity" evidence="3">
    <location>
        <begin position="173"/>
        <end position="186"/>
    </location>
</feature>
<gene>
    <name evidence="7" type="ORF">SETIT_2G027300v2</name>
</gene>
<feature type="region of interest" description="Disordered" evidence="3">
    <location>
        <begin position="162"/>
        <end position="199"/>
    </location>
</feature>
<comment type="pathway">
    <text evidence="1">Protein modification; protein ubiquitination.</text>
</comment>
<dbReference type="EMBL" id="CM003529">
    <property type="protein sequence ID" value="RCV09424.1"/>
    <property type="molecule type" value="Genomic_DNA"/>
</dbReference>
<dbReference type="OrthoDB" id="685943at2759"/>
<dbReference type="SUPFAM" id="SSF49599">
    <property type="entry name" value="TRAF domain-like"/>
    <property type="match status" value="1"/>
</dbReference>
<evidence type="ECO:0000256" key="4">
    <source>
        <dbReference type="SAM" id="Phobius"/>
    </source>
</evidence>
<dbReference type="STRING" id="4555.A0A368PV70"/>